<proteinExistence type="predicted"/>
<dbReference type="AlphaFoldDB" id="A0A9Q1GBK3"/>
<dbReference type="InterPro" id="IPR032567">
    <property type="entry name" value="RTL1-rel"/>
</dbReference>
<keyword evidence="2" id="KW-1185">Reference proteome</keyword>
<accession>A0A9Q1GBK3</accession>
<protein>
    <submittedName>
        <fullName evidence="1">Uncharacterized protein</fullName>
    </submittedName>
</protein>
<dbReference type="EMBL" id="JAINUF010000001">
    <property type="protein sequence ID" value="KAJ8381196.1"/>
    <property type="molecule type" value="Genomic_DNA"/>
</dbReference>
<dbReference type="PANTHER" id="PTHR15503:SF36">
    <property type="entry name" value="RETROTRANSPOSON GAG-LIKE PROTEIN 5"/>
    <property type="match status" value="1"/>
</dbReference>
<dbReference type="InterPro" id="IPR021109">
    <property type="entry name" value="Peptidase_aspartic_dom_sf"/>
</dbReference>
<dbReference type="Proteomes" id="UP001152622">
    <property type="component" value="Chromosome 1"/>
</dbReference>
<dbReference type="SUPFAM" id="SSF50630">
    <property type="entry name" value="Acid proteases"/>
    <property type="match status" value="1"/>
</dbReference>
<dbReference type="Gene3D" id="2.40.70.10">
    <property type="entry name" value="Acid Proteases"/>
    <property type="match status" value="1"/>
</dbReference>
<sequence>MSSRSSTLLGPRWVLKRSRWGIETFHRRLHPLPQSICSDVGIGFHASGPCSPDQDRERPEDGHPILPQLRRTWTLCGEVSVKSQRPLVSRGALVGIIPMESSSKHRTCLPVIIGWGGQLRKTTALIDSGAEENFLDAGAAVAWGVPITNMEHPLVANSLNGQLLAKITHISSPLSLRISGNHHEETKLYIIDSPHSPIILGHPWLTKHGPSLDWRTHSIMEMLTSWSYAEILGAAL</sequence>
<organism evidence="1 2">
    <name type="scientific">Synaphobranchus kaupii</name>
    <name type="common">Kaup's arrowtooth eel</name>
    <dbReference type="NCBI Taxonomy" id="118154"/>
    <lineage>
        <taxon>Eukaryota</taxon>
        <taxon>Metazoa</taxon>
        <taxon>Chordata</taxon>
        <taxon>Craniata</taxon>
        <taxon>Vertebrata</taxon>
        <taxon>Euteleostomi</taxon>
        <taxon>Actinopterygii</taxon>
        <taxon>Neopterygii</taxon>
        <taxon>Teleostei</taxon>
        <taxon>Anguilliformes</taxon>
        <taxon>Synaphobranchidae</taxon>
        <taxon>Synaphobranchus</taxon>
    </lineage>
</organism>
<dbReference type="Pfam" id="PF08284">
    <property type="entry name" value="RVP_2"/>
    <property type="match status" value="1"/>
</dbReference>
<dbReference type="OrthoDB" id="8960066at2759"/>
<gene>
    <name evidence="1" type="ORF">SKAU_G00019740</name>
</gene>
<reference evidence="1" key="1">
    <citation type="journal article" date="2023" name="Science">
        <title>Genome structures resolve the early diversification of teleost fishes.</title>
        <authorList>
            <person name="Parey E."/>
            <person name="Louis A."/>
            <person name="Montfort J."/>
            <person name="Bouchez O."/>
            <person name="Roques C."/>
            <person name="Iampietro C."/>
            <person name="Lluch J."/>
            <person name="Castinel A."/>
            <person name="Donnadieu C."/>
            <person name="Desvignes T."/>
            <person name="Floi Bucao C."/>
            <person name="Jouanno E."/>
            <person name="Wen M."/>
            <person name="Mejri S."/>
            <person name="Dirks R."/>
            <person name="Jansen H."/>
            <person name="Henkel C."/>
            <person name="Chen W.J."/>
            <person name="Zahm M."/>
            <person name="Cabau C."/>
            <person name="Klopp C."/>
            <person name="Thompson A.W."/>
            <person name="Robinson-Rechavi M."/>
            <person name="Braasch I."/>
            <person name="Lecointre G."/>
            <person name="Bobe J."/>
            <person name="Postlethwait J.H."/>
            <person name="Berthelot C."/>
            <person name="Roest Crollius H."/>
            <person name="Guiguen Y."/>
        </authorList>
    </citation>
    <scope>NUCLEOTIDE SEQUENCE</scope>
    <source>
        <strain evidence="1">WJC10195</strain>
    </source>
</reference>
<dbReference type="PANTHER" id="PTHR15503">
    <property type="entry name" value="LDOC1 RELATED"/>
    <property type="match status" value="1"/>
</dbReference>
<comment type="caution">
    <text evidence="1">The sequence shown here is derived from an EMBL/GenBank/DDBJ whole genome shotgun (WGS) entry which is preliminary data.</text>
</comment>
<evidence type="ECO:0000313" key="1">
    <source>
        <dbReference type="EMBL" id="KAJ8381196.1"/>
    </source>
</evidence>
<name>A0A9Q1GBK3_SYNKA</name>
<evidence type="ECO:0000313" key="2">
    <source>
        <dbReference type="Proteomes" id="UP001152622"/>
    </source>
</evidence>
<dbReference type="CDD" id="cd00303">
    <property type="entry name" value="retropepsin_like"/>
    <property type="match status" value="1"/>
</dbReference>